<name>A0A7N5JXE4_AILME</name>
<protein>
    <submittedName>
        <fullName evidence="5">Thioredoxin reductase 2</fullName>
    </submittedName>
</protein>
<dbReference type="PANTHER" id="PTHR19854">
    <property type="entry name" value="TRANSDUCIN BETA-LIKE 3"/>
    <property type="match status" value="1"/>
</dbReference>
<dbReference type="InterPro" id="IPR036322">
    <property type="entry name" value="WD40_repeat_dom_sf"/>
</dbReference>
<dbReference type="GeneTree" id="ENSGT00390000018606"/>
<evidence type="ECO:0000256" key="4">
    <source>
        <dbReference type="SAM" id="MobiDB-lite"/>
    </source>
</evidence>
<evidence type="ECO:0000313" key="6">
    <source>
        <dbReference type="Proteomes" id="UP000008912"/>
    </source>
</evidence>
<keyword evidence="2" id="KW-0677">Repeat</keyword>
<dbReference type="PROSITE" id="PS50082">
    <property type="entry name" value="WD_REPEATS_2"/>
    <property type="match status" value="2"/>
</dbReference>
<dbReference type="Gene3D" id="2.130.10.10">
    <property type="entry name" value="YVTN repeat-like/Quinoprotein amine dehydrogenase"/>
    <property type="match status" value="2"/>
</dbReference>
<dbReference type="InterPro" id="IPR001680">
    <property type="entry name" value="WD40_rpt"/>
</dbReference>
<dbReference type="SUPFAM" id="SSF50978">
    <property type="entry name" value="WD40 repeat-like"/>
    <property type="match status" value="1"/>
</dbReference>
<dbReference type="AlphaFoldDB" id="A0A7N5JXE4"/>
<evidence type="ECO:0000256" key="2">
    <source>
        <dbReference type="ARBA" id="ARBA00022737"/>
    </source>
</evidence>
<evidence type="ECO:0000256" key="3">
    <source>
        <dbReference type="PROSITE-ProRule" id="PRU00221"/>
    </source>
</evidence>
<dbReference type="InParanoid" id="A0A7N5JXE4"/>
<proteinExistence type="predicted"/>
<feature type="region of interest" description="Disordered" evidence="4">
    <location>
        <begin position="1"/>
        <end position="26"/>
    </location>
</feature>
<feature type="region of interest" description="Disordered" evidence="4">
    <location>
        <begin position="133"/>
        <end position="169"/>
    </location>
</feature>
<reference evidence="5" key="3">
    <citation type="submission" date="2025-09" db="UniProtKB">
        <authorList>
            <consortium name="Ensembl"/>
        </authorList>
    </citation>
    <scope>IDENTIFICATION</scope>
</reference>
<dbReference type="Pfam" id="PF00400">
    <property type="entry name" value="WD40"/>
    <property type="match status" value="3"/>
</dbReference>
<feature type="repeat" description="WD" evidence="3">
    <location>
        <begin position="523"/>
        <end position="564"/>
    </location>
</feature>
<keyword evidence="6" id="KW-1185">Reference proteome</keyword>
<reference evidence="5" key="2">
    <citation type="submission" date="2025-08" db="UniProtKB">
        <authorList>
            <consortium name="Ensembl"/>
        </authorList>
    </citation>
    <scope>IDENTIFICATION</scope>
</reference>
<dbReference type="InterPro" id="IPR015943">
    <property type="entry name" value="WD40/YVTN_repeat-like_dom_sf"/>
</dbReference>
<dbReference type="PROSITE" id="PS50294">
    <property type="entry name" value="WD_REPEATS_REGION"/>
    <property type="match status" value="1"/>
</dbReference>
<accession>A0A7N5JXE4</accession>
<dbReference type="Proteomes" id="UP000008912">
    <property type="component" value="Unassembled WGS sequence"/>
</dbReference>
<feature type="region of interest" description="Disordered" evidence="4">
    <location>
        <begin position="239"/>
        <end position="277"/>
    </location>
</feature>
<evidence type="ECO:0000313" key="5">
    <source>
        <dbReference type="Ensembl" id="ENSAMEP00000031902.1"/>
    </source>
</evidence>
<keyword evidence="1 3" id="KW-0853">WD repeat</keyword>
<organism evidence="5 6">
    <name type="scientific">Ailuropoda melanoleuca</name>
    <name type="common">Giant panda</name>
    <dbReference type="NCBI Taxonomy" id="9646"/>
    <lineage>
        <taxon>Eukaryota</taxon>
        <taxon>Metazoa</taxon>
        <taxon>Chordata</taxon>
        <taxon>Craniata</taxon>
        <taxon>Vertebrata</taxon>
        <taxon>Euteleostomi</taxon>
        <taxon>Mammalia</taxon>
        <taxon>Eutheria</taxon>
        <taxon>Laurasiatheria</taxon>
        <taxon>Carnivora</taxon>
        <taxon>Caniformia</taxon>
        <taxon>Ursidae</taxon>
        <taxon>Ailuropoda</taxon>
    </lineage>
</organism>
<evidence type="ECO:0000256" key="1">
    <source>
        <dbReference type="ARBA" id="ARBA00022574"/>
    </source>
</evidence>
<dbReference type="SMART" id="SM00320">
    <property type="entry name" value="WD40"/>
    <property type="match status" value="6"/>
</dbReference>
<dbReference type="PANTHER" id="PTHR19854:SF1">
    <property type="entry name" value="GUANINE NUCLEOTIDE-BINDING PROTEIN SUBUNIT BETA-LIKE PROTEIN 1"/>
    <property type="match status" value="1"/>
</dbReference>
<sequence length="668" mass="72536">MVSQLSPQFHRVQGGPRIGGGPRPRSSRGGALDLLLWMDLSWAPLGLFQAGRRPRPFFPQSSGMDILTATWASQHVLLCFAANVFLGHGIHGLSRHPVPKRLYPLKSAGAPRWPAPGYLGGPHLWQRGHGHLQHCPVGHRSNSRNPKSEFGEGWSKHQPQQSEDPGRCSGNYLRPPHLCHRRHSRGAARADTYGYNGRKAPGAAAVRSVVRRDGLRQRPHHSLHPARVWLCGAVGRGGRGSPRRGACGDGVPAEAPTAGTGPALPRPQRRRSHSRICSGDQVALGLSPWEGDRSAVSSRRFVDPFHRRFAQPQMTAPPPTMAASPLPPPDPQFVLRGTQSAVHALHFFGGARGQERPLLLSGSLSGLVHIWSLQTRRAVATLDGHGGQCVTWLQTLPQGHQLLSQGRDLKLRLWDLAEGRNAVVDSVPLESLGFCRSSVLARGQERWMLAVPGRGSEEVQILEMPSKTSVCTLKPEADAKPGMPMCLELWQADSSPRPLLLAGYEDGSVALWDVSERKVCSRVACHTEPVMGFDFDSQKARGVSGSAEKALAVWSLDEQQALQVCGTHELTNPGIADVKIRPDRKILATAGWDHRVRVFHWRTMKPLAVLSFHSATVHCVAFATDGLLAAGSGDQRISIWSLYPICRDASTPLLGHAEGGEVGAHALA</sequence>
<feature type="repeat" description="WD" evidence="3">
    <location>
        <begin position="610"/>
        <end position="642"/>
    </location>
</feature>
<gene>
    <name evidence="5" type="primary">TXNRD2</name>
</gene>
<feature type="compositionally biased region" description="Low complexity" evidence="4">
    <location>
        <begin position="252"/>
        <end position="263"/>
    </location>
</feature>
<dbReference type="Ensembl" id="ENSAMET00000031678.1">
    <property type="protein sequence ID" value="ENSAMEP00000031902.1"/>
    <property type="gene ID" value="ENSAMEG00000011548.2"/>
</dbReference>
<reference evidence="5 6" key="1">
    <citation type="journal article" date="2010" name="Nature">
        <title>The sequence and de novo assembly of the giant panda genome.</title>
        <authorList>
            <person name="Li R."/>
            <person name="Fan W."/>
            <person name="Tian G."/>
            <person name="Zhu H."/>
            <person name="He L."/>
            <person name="Cai J."/>
            <person name="Huang Q."/>
            <person name="Cai Q."/>
            <person name="Li B."/>
            <person name="Bai Y."/>
            <person name="Zhang Z."/>
            <person name="Zhang Y."/>
            <person name="Wang W."/>
            <person name="Li J."/>
            <person name="Wei F."/>
            <person name="Li H."/>
            <person name="Jian M."/>
            <person name="Li J."/>
            <person name="Zhang Z."/>
            <person name="Nielsen R."/>
            <person name="Li D."/>
            <person name="Gu W."/>
            <person name="Yang Z."/>
            <person name="Xuan Z."/>
            <person name="Ryder O.A."/>
            <person name="Leung F.C."/>
            <person name="Zhou Y."/>
            <person name="Cao J."/>
            <person name="Sun X."/>
            <person name="Fu Y."/>
            <person name="Fang X."/>
            <person name="Guo X."/>
            <person name="Wang B."/>
            <person name="Hou R."/>
            <person name="Shen F."/>
            <person name="Mu B."/>
            <person name="Ni P."/>
            <person name="Lin R."/>
            <person name="Qian W."/>
            <person name="Wang G."/>
            <person name="Yu C."/>
            <person name="Nie W."/>
            <person name="Wang J."/>
            <person name="Wu Z."/>
            <person name="Liang H."/>
            <person name="Min J."/>
            <person name="Wu Q."/>
            <person name="Cheng S."/>
            <person name="Ruan J."/>
            <person name="Wang M."/>
            <person name="Shi Z."/>
            <person name="Wen M."/>
            <person name="Liu B."/>
            <person name="Ren X."/>
            <person name="Zheng H."/>
            <person name="Dong D."/>
            <person name="Cook K."/>
            <person name="Shan G."/>
            <person name="Zhang H."/>
            <person name="Kosiol C."/>
            <person name="Xie X."/>
            <person name="Lu Z."/>
            <person name="Zheng H."/>
            <person name="Li Y."/>
            <person name="Steiner C.C."/>
            <person name="Lam T.T."/>
            <person name="Lin S."/>
            <person name="Zhang Q."/>
            <person name="Li G."/>
            <person name="Tian J."/>
            <person name="Gong T."/>
            <person name="Liu H."/>
            <person name="Zhang D."/>
            <person name="Fang L."/>
            <person name="Ye C."/>
            <person name="Zhang J."/>
            <person name="Hu W."/>
            <person name="Xu A."/>
            <person name="Ren Y."/>
            <person name="Zhang G."/>
            <person name="Bruford M.W."/>
            <person name="Li Q."/>
            <person name="Ma L."/>
            <person name="Guo Y."/>
            <person name="An N."/>
            <person name="Hu Y."/>
            <person name="Zheng Y."/>
            <person name="Shi Y."/>
            <person name="Li Z."/>
            <person name="Liu Q."/>
            <person name="Chen Y."/>
            <person name="Zhao J."/>
            <person name="Qu N."/>
            <person name="Zhao S."/>
            <person name="Tian F."/>
            <person name="Wang X."/>
            <person name="Wang H."/>
            <person name="Xu L."/>
            <person name="Liu X."/>
            <person name="Vinar T."/>
            <person name="Wang Y."/>
            <person name="Lam T.W."/>
            <person name="Yiu S.M."/>
            <person name="Liu S."/>
            <person name="Zhang H."/>
            <person name="Li D."/>
            <person name="Huang Y."/>
            <person name="Wang X."/>
            <person name="Yang G."/>
            <person name="Jiang Z."/>
            <person name="Wang J."/>
            <person name="Qin N."/>
            <person name="Li L."/>
            <person name="Li J."/>
            <person name="Bolund L."/>
            <person name="Kristiansen K."/>
            <person name="Wong G.K."/>
            <person name="Olson M."/>
            <person name="Zhang X."/>
            <person name="Li S."/>
            <person name="Yang H."/>
            <person name="Wang J."/>
            <person name="Wang J."/>
        </authorList>
    </citation>
    <scope>NUCLEOTIDE SEQUENCE [LARGE SCALE GENOMIC DNA]</scope>
</reference>